<dbReference type="Gene3D" id="3.40.50.880">
    <property type="match status" value="1"/>
</dbReference>
<organism evidence="2 3">
    <name type="scientific">Acidimangrovimonas pyrenivorans</name>
    <dbReference type="NCBI Taxonomy" id="2030798"/>
    <lineage>
        <taxon>Bacteria</taxon>
        <taxon>Pseudomonadati</taxon>
        <taxon>Pseudomonadota</taxon>
        <taxon>Alphaproteobacteria</taxon>
        <taxon>Rhodobacterales</taxon>
        <taxon>Paracoccaceae</taxon>
        <taxon>Acidimangrovimonas</taxon>
    </lineage>
</organism>
<protein>
    <submittedName>
        <fullName evidence="2">DJ-1/PfpI family protein</fullName>
        <ecNumber evidence="2">4.2.1.-</ecNumber>
    </submittedName>
</protein>
<evidence type="ECO:0000259" key="1">
    <source>
        <dbReference type="Pfam" id="PF01965"/>
    </source>
</evidence>
<dbReference type="InterPro" id="IPR029062">
    <property type="entry name" value="Class_I_gatase-like"/>
</dbReference>
<dbReference type="Proteomes" id="UP001595443">
    <property type="component" value="Unassembled WGS sequence"/>
</dbReference>
<dbReference type="PANTHER" id="PTHR43130">
    <property type="entry name" value="ARAC-FAMILY TRANSCRIPTIONAL REGULATOR"/>
    <property type="match status" value="1"/>
</dbReference>
<dbReference type="SUPFAM" id="SSF52317">
    <property type="entry name" value="Class I glutamine amidotransferase-like"/>
    <property type="match status" value="1"/>
</dbReference>
<dbReference type="EC" id="4.2.1.-" evidence="2"/>
<reference evidence="3" key="1">
    <citation type="journal article" date="2019" name="Int. J. Syst. Evol. Microbiol.">
        <title>The Global Catalogue of Microorganisms (GCM) 10K type strain sequencing project: providing services to taxonomists for standard genome sequencing and annotation.</title>
        <authorList>
            <consortium name="The Broad Institute Genomics Platform"/>
            <consortium name="The Broad Institute Genome Sequencing Center for Infectious Disease"/>
            <person name="Wu L."/>
            <person name="Ma J."/>
        </authorList>
    </citation>
    <scope>NUCLEOTIDE SEQUENCE [LARGE SCALE GENOMIC DNA]</scope>
    <source>
        <strain evidence="3">KCTC 62192</strain>
    </source>
</reference>
<feature type="domain" description="DJ-1/PfpI" evidence="1">
    <location>
        <begin position="3"/>
        <end position="167"/>
    </location>
</feature>
<keyword evidence="3" id="KW-1185">Reference proteome</keyword>
<dbReference type="GO" id="GO:0016829">
    <property type="term" value="F:lyase activity"/>
    <property type="evidence" value="ECO:0007669"/>
    <property type="project" value="UniProtKB-KW"/>
</dbReference>
<comment type="caution">
    <text evidence="2">The sequence shown here is derived from an EMBL/GenBank/DDBJ whole genome shotgun (WGS) entry which is preliminary data.</text>
</comment>
<dbReference type="InterPro" id="IPR052158">
    <property type="entry name" value="INH-QAR"/>
</dbReference>
<proteinExistence type="predicted"/>
<keyword evidence="2" id="KW-0456">Lyase</keyword>
<dbReference type="CDD" id="cd03139">
    <property type="entry name" value="GATase1_PfpI_2"/>
    <property type="match status" value="1"/>
</dbReference>
<evidence type="ECO:0000313" key="2">
    <source>
        <dbReference type="EMBL" id="MFC2967735.1"/>
    </source>
</evidence>
<gene>
    <name evidence="2" type="ORF">ACFOES_06490</name>
</gene>
<dbReference type="RefSeq" id="WP_377832383.1">
    <property type="nucleotide sequence ID" value="NZ_JBHRSK010000004.1"/>
</dbReference>
<name>A0ABV7AFS4_9RHOB</name>
<dbReference type="InterPro" id="IPR002818">
    <property type="entry name" value="DJ-1/PfpI"/>
</dbReference>
<dbReference type="PANTHER" id="PTHR43130:SF3">
    <property type="entry name" value="HTH-TYPE TRANSCRIPTIONAL REGULATOR RV1931C"/>
    <property type="match status" value="1"/>
</dbReference>
<dbReference type="Pfam" id="PF01965">
    <property type="entry name" value="DJ-1_PfpI"/>
    <property type="match status" value="1"/>
</dbReference>
<sequence>MRRIGFLAFPGVEELDLVGPWEMATMWRDYAAGPECLVVAQQAGSVRCAKGLEIVADTGFADCPALDALVVPGGFAAFDEMANEAVVTFVRAVAQSGKDVLSVCSGSFILLAAGLLENRNATTHWKVLGQLREAGVDVAEQRFVRDGNIWSSGGVSAGIDLMLHFVAETAGEEVAAAVQHNAEYYPSRQIYGRAHAAPGMPAYMKEL</sequence>
<accession>A0ABV7AFS4</accession>
<evidence type="ECO:0000313" key="3">
    <source>
        <dbReference type="Proteomes" id="UP001595443"/>
    </source>
</evidence>
<dbReference type="EMBL" id="JBHRSK010000004">
    <property type="protein sequence ID" value="MFC2967735.1"/>
    <property type="molecule type" value="Genomic_DNA"/>
</dbReference>